<name>A0A382W4S7_9ZZZZ</name>
<organism evidence="1">
    <name type="scientific">marine metagenome</name>
    <dbReference type="NCBI Taxonomy" id="408172"/>
    <lineage>
        <taxon>unclassified sequences</taxon>
        <taxon>metagenomes</taxon>
        <taxon>ecological metagenomes</taxon>
    </lineage>
</organism>
<feature type="non-terminal residue" evidence="1">
    <location>
        <position position="56"/>
    </location>
</feature>
<reference evidence="1" key="1">
    <citation type="submission" date="2018-05" db="EMBL/GenBank/DDBJ databases">
        <authorList>
            <person name="Lanie J.A."/>
            <person name="Ng W.-L."/>
            <person name="Kazmierczak K.M."/>
            <person name="Andrzejewski T.M."/>
            <person name="Davidsen T.M."/>
            <person name="Wayne K.J."/>
            <person name="Tettelin H."/>
            <person name="Glass J.I."/>
            <person name="Rusch D."/>
            <person name="Podicherti R."/>
            <person name="Tsui H.-C.T."/>
            <person name="Winkler M.E."/>
        </authorList>
    </citation>
    <scope>NUCLEOTIDE SEQUENCE</scope>
</reference>
<dbReference type="AlphaFoldDB" id="A0A382W4S7"/>
<dbReference type="EMBL" id="UINC01156911">
    <property type="protein sequence ID" value="SVD53600.1"/>
    <property type="molecule type" value="Genomic_DNA"/>
</dbReference>
<accession>A0A382W4S7</accession>
<evidence type="ECO:0000313" key="1">
    <source>
        <dbReference type="EMBL" id="SVD53600.1"/>
    </source>
</evidence>
<evidence type="ECO:0008006" key="2">
    <source>
        <dbReference type="Google" id="ProtNLM"/>
    </source>
</evidence>
<protein>
    <recommendedName>
        <fullName evidence="2">Glycosyltransferase subfamily 4-like N-terminal domain-containing protein</fullName>
    </recommendedName>
</protein>
<gene>
    <name evidence="1" type="ORF">METZ01_LOCUS406454</name>
</gene>
<proteinExistence type="predicted"/>
<sequence length="56" mass="6457">MKKLFVIANWMQGTALSGGDRIFIELVKRWSSKFQITLFLSKEGAARCKRQNLKNP</sequence>